<evidence type="ECO:0000313" key="9">
    <source>
        <dbReference type="EMBL" id="MDH6179820.1"/>
    </source>
</evidence>
<dbReference type="Gene3D" id="3.90.1720.10">
    <property type="entry name" value="endopeptidase domain like (from Nostoc punctiforme)"/>
    <property type="match status" value="1"/>
</dbReference>
<evidence type="ECO:0000256" key="1">
    <source>
        <dbReference type="ARBA" id="ARBA00007074"/>
    </source>
</evidence>
<evidence type="ECO:0000256" key="6">
    <source>
        <dbReference type="SAM" id="MobiDB-lite"/>
    </source>
</evidence>
<reference evidence="9 10" key="1">
    <citation type="submission" date="2023-04" db="EMBL/GenBank/DDBJ databases">
        <title>Genome Encyclopedia of Bacteria and Archaea VI: Functional Genomics of Type Strains.</title>
        <authorList>
            <person name="Whitman W."/>
        </authorList>
    </citation>
    <scope>NUCLEOTIDE SEQUENCE [LARGE SCALE GENOMIC DNA]</scope>
    <source>
        <strain evidence="9 10">SG_E_30_P1</strain>
    </source>
</reference>
<dbReference type="SUPFAM" id="SSF54001">
    <property type="entry name" value="Cysteine proteinases"/>
    <property type="match status" value="1"/>
</dbReference>
<keyword evidence="5" id="KW-0175">Coiled coil</keyword>
<gene>
    <name evidence="9" type="ORF">M2152_000002</name>
</gene>
<evidence type="ECO:0000256" key="7">
    <source>
        <dbReference type="SAM" id="SignalP"/>
    </source>
</evidence>
<evidence type="ECO:0000313" key="10">
    <source>
        <dbReference type="Proteomes" id="UP001160142"/>
    </source>
</evidence>
<dbReference type="PANTHER" id="PTHR47359">
    <property type="entry name" value="PEPTIDOGLYCAN DL-ENDOPEPTIDASE CWLO"/>
    <property type="match status" value="1"/>
</dbReference>
<proteinExistence type="inferred from homology"/>
<feature type="region of interest" description="Disordered" evidence="6">
    <location>
        <begin position="246"/>
        <end position="277"/>
    </location>
</feature>
<protein>
    <submittedName>
        <fullName evidence="9">Cell wall-associated NlpC family hydrolase</fullName>
        <ecNumber evidence="9">3.4.-.-</ecNumber>
    </submittedName>
</protein>
<feature type="signal peptide" evidence="7">
    <location>
        <begin position="1"/>
        <end position="32"/>
    </location>
</feature>
<dbReference type="PANTHER" id="PTHR47359:SF3">
    <property type="entry name" value="NLP_P60 DOMAIN-CONTAINING PROTEIN-RELATED"/>
    <property type="match status" value="1"/>
</dbReference>
<feature type="domain" description="NlpC/P60" evidence="8">
    <location>
        <begin position="278"/>
        <end position="405"/>
    </location>
</feature>
<evidence type="ECO:0000259" key="8">
    <source>
        <dbReference type="PROSITE" id="PS51935"/>
    </source>
</evidence>
<dbReference type="EC" id="3.4.-.-" evidence="9"/>
<evidence type="ECO:0000256" key="4">
    <source>
        <dbReference type="ARBA" id="ARBA00022807"/>
    </source>
</evidence>
<dbReference type="RefSeq" id="WP_322132198.1">
    <property type="nucleotide sequence ID" value="NZ_CP085036.1"/>
</dbReference>
<evidence type="ECO:0000256" key="3">
    <source>
        <dbReference type="ARBA" id="ARBA00022801"/>
    </source>
</evidence>
<keyword evidence="3 9" id="KW-0378">Hydrolase</keyword>
<feature type="coiled-coil region" evidence="5">
    <location>
        <begin position="41"/>
        <end position="110"/>
    </location>
</feature>
<keyword evidence="2" id="KW-0645">Protease</keyword>
<name>A0ABT6KIQ9_9MICO</name>
<feature type="chain" id="PRO_5047452520" evidence="7">
    <location>
        <begin position="33"/>
        <end position="405"/>
    </location>
</feature>
<dbReference type="InterPro" id="IPR051794">
    <property type="entry name" value="PG_Endopeptidase_C40"/>
</dbReference>
<feature type="compositionally biased region" description="Pro residues" evidence="6">
    <location>
        <begin position="249"/>
        <end position="258"/>
    </location>
</feature>
<sequence>MGKARTRYITGLSAALAATLLVTLGIAGPAVADDFPTWEEVEAARGNEQATQQKIAEIEKLLEQLEADSAALGRTAQKRAEEYNAARAALDSAAARADRLKTAASEAAERARVSNQRAGQLIAQLARTGGGDLNMALVMAPDAEDLLGTLGTASKVAERAAEIYEQASVDRNRAESMTAQAEVAEAERAKLSTAAETALTEAQAASAAMDARLAEQQAASDQLYEQLASLKGTTADVESRYLEGLQQATPPPAPPTSPAGPSNPSTPAPNPNPAPPNTSAAAGAIAFAYAQIGKPYVFGGSGPYGWDCSGLTKAAYASVGVYIGAHLVSSQYYTMANAGRLVPIGQMQPGDLIYYADGGYAGSFYHVAMYVGGGMMVEAPREGVPVRVTGVRYYDALPYAGRPTG</sequence>
<comment type="caution">
    <text evidence="9">The sequence shown here is derived from an EMBL/GenBank/DDBJ whole genome shotgun (WGS) entry which is preliminary data.</text>
</comment>
<organism evidence="9 10">
    <name type="scientific">Antiquaquibacter oligotrophicus</name>
    <dbReference type="NCBI Taxonomy" id="2880260"/>
    <lineage>
        <taxon>Bacteria</taxon>
        <taxon>Bacillati</taxon>
        <taxon>Actinomycetota</taxon>
        <taxon>Actinomycetes</taxon>
        <taxon>Micrococcales</taxon>
        <taxon>Microbacteriaceae</taxon>
        <taxon>Antiquaquibacter</taxon>
    </lineage>
</organism>
<dbReference type="PROSITE" id="PS51935">
    <property type="entry name" value="NLPC_P60"/>
    <property type="match status" value="1"/>
</dbReference>
<dbReference type="Proteomes" id="UP001160142">
    <property type="component" value="Unassembled WGS sequence"/>
</dbReference>
<keyword evidence="10" id="KW-1185">Reference proteome</keyword>
<dbReference type="InterPro" id="IPR038765">
    <property type="entry name" value="Papain-like_cys_pep_sf"/>
</dbReference>
<evidence type="ECO:0000256" key="2">
    <source>
        <dbReference type="ARBA" id="ARBA00022670"/>
    </source>
</evidence>
<keyword evidence="7" id="KW-0732">Signal</keyword>
<dbReference type="InterPro" id="IPR000064">
    <property type="entry name" value="NLP_P60_dom"/>
</dbReference>
<feature type="compositionally biased region" description="Pro residues" evidence="6">
    <location>
        <begin position="264"/>
        <end position="276"/>
    </location>
</feature>
<comment type="similarity">
    <text evidence="1">Belongs to the peptidase C40 family.</text>
</comment>
<dbReference type="GO" id="GO:0016787">
    <property type="term" value="F:hydrolase activity"/>
    <property type="evidence" value="ECO:0007669"/>
    <property type="project" value="UniProtKB-KW"/>
</dbReference>
<dbReference type="Pfam" id="PF00877">
    <property type="entry name" value="NLPC_P60"/>
    <property type="match status" value="1"/>
</dbReference>
<evidence type="ECO:0000256" key="5">
    <source>
        <dbReference type="SAM" id="Coils"/>
    </source>
</evidence>
<keyword evidence="4" id="KW-0788">Thiol protease</keyword>
<accession>A0ABT6KIQ9</accession>
<dbReference type="EMBL" id="JARXVQ010000001">
    <property type="protein sequence ID" value="MDH6179820.1"/>
    <property type="molecule type" value="Genomic_DNA"/>
</dbReference>